<dbReference type="Pfam" id="PF16746">
    <property type="entry name" value="BAR_3"/>
    <property type="match status" value="1"/>
</dbReference>
<feature type="region of interest" description="Disordered" evidence="6">
    <location>
        <begin position="256"/>
        <end position="292"/>
    </location>
</feature>
<feature type="compositionally biased region" description="Basic and acidic residues" evidence="6">
    <location>
        <begin position="256"/>
        <end position="272"/>
    </location>
</feature>
<evidence type="ECO:0000256" key="3">
    <source>
        <dbReference type="ARBA" id="ARBA00022771"/>
    </source>
</evidence>
<feature type="compositionally biased region" description="Low complexity" evidence="6">
    <location>
        <begin position="452"/>
        <end position="472"/>
    </location>
</feature>
<dbReference type="SUPFAM" id="SSF50729">
    <property type="entry name" value="PH domain-like"/>
    <property type="match status" value="2"/>
</dbReference>
<dbReference type="SUPFAM" id="SSF103657">
    <property type="entry name" value="BAR/IMD domain-like"/>
    <property type="match status" value="1"/>
</dbReference>
<evidence type="ECO:0000256" key="4">
    <source>
        <dbReference type="ARBA" id="ARBA00022833"/>
    </source>
</evidence>
<dbReference type="Gene3D" id="1.10.220.150">
    <property type="entry name" value="Arf GTPase activating protein"/>
    <property type="match status" value="1"/>
</dbReference>
<feature type="region of interest" description="Disordered" evidence="6">
    <location>
        <begin position="736"/>
        <end position="762"/>
    </location>
</feature>
<dbReference type="GO" id="GO:0005737">
    <property type="term" value="C:cytoplasm"/>
    <property type="evidence" value="ECO:0007669"/>
    <property type="project" value="InterPro"/>
</dbReference>
<keyword evidence="4" id="KW-0862">Zinc</keyword>
<dbReference type="InterPro" id="IPR001849">
    <property type="entry name" value="PH_domain"/>
</dbReference>
<evidence type="ECO:0000259" key="8">
    <source>
        <dbReference type="PROSITE" id="PS50115"/>
    </source>
</evidence>
<dbReference type="Gene3D" id="1.20.1270.60">
    <property type="entry name" value="Arfaptin homology (AH) domain/BAR domain"/>
    <property type="match status" value="1"/>
</dbReference>
<dbReference type="InterPro" id="IPR027267">
    <property type="entry name" value="AH/BAR_dom_sf"/>
</dbReference>
<evidence type="ECO:0000256" key="6">
    <source>
        <dbReference type="SAM" id="MobiDB-lite"/>
    </source>
</evidence>
<feature type="domain" description="PH" evidence="7">
    <location>
        <begin position="325"/>
        <end position="543"/>
    </location>
</feature>
<sequence>MEVSLEQGLADTPAYRASLLRAEDTLQDFVTRMRSIVAATNTACDAGTKYSQASTRLADELANFTAEHPGPLAPRKFGGSDSTSTAELGAADQAVVDRVVGSLSNFADTLAGLERYREMLHLQTAAVLAEPIESFVANEVVIRSRHKRHIFEESSRTVEQRQARYAALDRSADRTVVEDHRTQILNAKQDFQQVSLDYAVSINDVIRVRHLRVLQAVLTFMQGQFAFFHQAHDLMKDLQPAMDGLFSFTNELERSYHDDKARQEEERRELSNKVRSAQLEESESGVPPSASCTAAVDPASIIPSGKRGGHNAPPPRVVAATNGRPILQQGFLYKKSKKRKGVWKRCYFLCDGSQLLYQRLVSPQPTSWMSASLSYLQAAASGFRGGGGGGATASGASSNATSATGLATPSSTSNATFSSNPSGASGGEPVQGGTAAGGGISSPFKAGRAGQSATGTLGSTSGATSSASDDASDLGAHVRGFSPLISLAMLQTCMVRAFVGEDAAIDHRSHVFELVSPKRTLLLQAASEEERLAWIAALQQGIATSLGLGTSSHVAAPPANPTPPLTLPPSASSTAAQSTATAADSTGDAALAAASQPGGSASVSLGGSHDLLPQAGDSDDADDVLSGEEDGGPRSPLPLKLVPTLSSAEIETLRQELEHFADNQACADCGAAAPTWASINLGIAVCIECSGIHRKMGVHISKVRSLTLDKWDPALLQMMKSIGNVVSNRVYEASLRSSDNPPASDAGSAATPRKPSPTSSMAEREAFIRAKYEAKLFVAPAAIAGSDSADGLSLEQQLATACVQHDMQAIVRLVAEGADVNAKAAIDEDSQVVASRSKRVSDTSASGSSAPIAAVGSMSSLSEQNEHTDESGATDNEPAATPRSPSPESPRSPSPESPGPVDDALAPLNAQPGLRRVSSQRGTSYSTSSDSSINRSTRVSATPSTDTSSAGLTPLQRIVMNQWMEAAVYLLQHSADPDAGDSYNVSPRLLCQTLALDNLLRIFQVFASAKPPASAASSATATPQSRSDYVYVTGWLKKQGGTIRSWRNRFMILRGNTLFYFKAREDGIFQGDVAPKALGRVKLPTYSIHEAPAETNHAFGFKAMHATQRTYYFIAESAAEMARWMDAMRTASQSAA</sequence>
<keyword evidence="10" id="KW-1185">Reference proteome</keyword>
<keyword evidence="3 5" id="KW-0863">Zinc-finger</keyword>
<feature type="compositionally biased region" description="Pro residues" evidence="6">
    <location>
        <begin position="884"/>
        <end position="898"/>
    </location>
</feature>
<dbReference type="InterPro" id="IPR045258">
    <property type="entry name" value="ACAP1/2/3-like"/>
</dbReference>
<feature type="region of interest" description="Disordered" evidence="6">
    <location>
        <begin position="829"/>
        <end position="953"/>
    </location>
</feature>
<gene>
    <name evidence="9" type="ORF">CAOG_000819</name>
</gene>
<dbReference type="PROSITE" id="PS50003">
    <property type="entry name" value="PH_DOMAIN"/>
    <property type="match status" value="2"/>
</dbReference>
<feature type="compositionally biased region" description="Low complexity" evidence="6">
    <location>
        <begin position="919"/>
        <end position="940"/>
    </location>
</feature>
<dbReference type="eggNOG" id="KOG0521">
    <property type="taxonomic scope" value="Eukaryota"/>
</dbReference>
<dbReference type="PROSITE" id="PS50115">
    <property type="entry name" value="ARFGAP"/>
    <property type="match status" value="1"/>
</dbReference>
<feature type="compositionally biased region" description="Pro residues" evidence="6">
    <location>
        <begin position="558"/>
        <end position="567"/>
    </location>
</feature>
<proteinExistence type="predicted"/>
<dbReference type="FunFam" id="2.30.29.30:FF:000286">
    <property type="entry name" value="PH-protein kinase domain containing protein"/>
    <property type="match status" value="1"/>
</dbReference>
<evidence type="ECO:0000313" key="9">
    <source>
        <dbReference type="EMBL" id="KJE89322.1"/>
    </source>
</evidence>
<dbReference type="SMART" id="SM00105">
    <property type="entry name" value="ArfGap"/>
    <property type="match status" value="1"/>
</dbReference>
<feature type="compositionally biased region" description="Gly residues" evidence="6">
    <location>
        <begin position="424"/>
        <end position="440"/>
    </location>
</feature>
<dbReference type="InterPro" id="IPR037278">
    <property type="entry name" value="ARFGAP/RecO"/>
</dbReference>
<dbReference type="FunFam" id="1.10.220.150:FF:000009">
    <property type="entry name" value="stromal membrane-associated protein 1 isoform X1"/>
    <property type="match status" value="1"/>
</dbReference>
<feature type="compositionally biased region" description="Polar residues" evidence="6">
    <location>
        <begin position="409"/>
        <end position="423"/>
    </location>
</feature>
<dbReference type="PRINTS" id="PR00405">
    <property type="entry name" value="REVINTRACTNG"/>
</dbReference>
<evidence type="ECO:0000256" key="1">
    <source>
        <dbReference type="ARBA" id="ARBA00022468"/>
    </source>
</evidence>
<dbReference type="RefSeq" id="XP_004365690.1">
    <property type="nucleotide sequence ID" value="XM_004365633.2"/>
</dbReference>
<dbReference type="InParanoid" id="A0A0D2VH97"/>
<dbReference type="PANTHER" id="PTHR23180">
    <property type="entry name" value="CENTAURIN/ARF"/>
    <property type="match status" value="1"/>
</dbReference>
<feature type="domain" description="Arf-GAP" evidence="8">
    <location>
        <begin position="647"/>
        <end position="778"/>
    </location>
</feature>
<dbReference type="OrthoDB" id="194358at2759"/>
<dbReference type="Gene3D" id="2.30.29.30">
    <property type="entry name" value="Pleckstrin-homology domain (PH domain)/Phosphotyrosine-binding domain (PTB)"/>
    <property type="match status" value="2"/>
</dbReference>
<dbReference type="PhylomeDB" id="A0A0D2VH97"/>
<dbReference type="GO" id="GO:0005096">
    <property type="term" value="F:GTPase activator activity"/>
    <property type="evidence" value="ECO:0007669"/>
    <property type="project" value="UniProtKB-KW"/>
</dbReference>
<feature type="region of interest" description="Disordered" evidence="6">
    <location>
        <begin position="386"/>
        <end position="472"/>
    </location>
</feature>
<feature type="compositionally biased region" description="Low complexity" evidence="6">
    <location>
        <begin position="568"/>
        <end position="595"/>
    </location>
</feature>
<dbReference type="Gene3D" id="1.25.40.20">
    <property type="entry name" value="Ankyrin repeat-containing domain"/>
    <property type="match status" value="1"/>
</dbReference>
<feature type="compositionally biased region" description="Polar residues" evidence="6">
    <location>
        <begin position="941"/>
        <end position="951"/>
    </location>
</feature>
<dbReference type="AlphaFoldDB" id="A0A0D2VH97"/>
<dbReference type="PANTHER" id="PTHR23180:SF160">
    <property type="entry name" value="ADP-RIBOSYLATION FACTOR GTPASE-ACTIVATING PROTEIN EFFECTOR PROTEIN 1"/>
    <property type="match status" value="1"/>
</dbReference>
<name>A0A0D2VH97_CAPO3</name>
<dbReference type="Pfam" id="PF00169">
    <property type="entry name" value="PH"/>
    <property type="match status" value="1"/>
</dbReference>
<dbReference type="InterPro" id="IPR004148">
    <property type="entry name" value="BAR_dom"/>
</dbReference>
<keyword evidence="1" id="KW-0343">GTPase activation</keyword>
<evidence type="ECO:0000256" key="2">
    <source>
        <dbReference type="ARBA" id="ARBA00022723"/>
    </source>
</evidence>
<dbReference type="SUPFAM" id="SSF57863">
    <property type="entry name" value="ArfGap/RecO-like zinc finger"/>
    <property type="match status" value="1"/>
</dbReference>
<keyword evidence="2" id="KW-0479">Metal-binding</keyword>
<evidence type="ECO:0000259" key="7">
    <source>
        <dbReference type="PROSITE" id="PS50003"/>
    </source>
</evidence>
<dbReference type="InterPro" id="IPR011993">
    <property type="entry name" value="PH-like_dom_sf"/>
</dbReference>
<dbReference type="Pfam" id="PF01412">
    <property type="entry name" value="ArfGap"/>
    <property type="match status" value="1"/>
</dbReference>
<dbReference type="CDD" id="cd08204">
    <property type="entry name" value="ArfGap"/>
    <property type="match status" value="1"/>
</dbReference>
<evidence type="ECO:0000313" key="10">
    <source>
        <dbReference type="Proteomes" id="UP000008743"/>
    </source>
</evidence>
<protein>
    <submittedName>
        <fullName evidence="9">Centaurin</fullName>
    </submittedName>
</protein>
<feature type="compositionally biased region" description="Acidic residues" evidence="6">
    <location>
        <begin position="617"/>
        <end position="630"/>
    </location>
</feature>
<dbReference type="STRING" id="595528.A0A0D2VH97"/>
<feature type="compositionally biased region" description="Low complexity" evidence="6">
    <location>
        <begin position="393"/>
        <end position="408"/>
    </location>
</feature>
<dbReference type="Proteomes" id="UP000008743">
    <property type="component" value="Unassembled WGS sequence"/>
</dbReference>
<feature type="region of interest" description="Disordered" evidence="6">
    <location>
        <begin position="553"/>
        <end position="640"/>
    </location>
</feature>
<dbReference type="EMBL" id="KE346360">
    <property type="protein sequence ID" value="KJE89322.1"/>
    <property type="molecule type" value="Genomic_DNA"/>
</dbReference>
<reference evidence="10" key="1">
    <citation type="submission" date="2011-02" db="EMBL/GenBank/DDBJ databases">
        <title>The Genome Sequence of Capsaspora owczarzaki ATCC 30864.</title>
        <authorList>
            <person name="Russ C."/>
            <person name="Cuomo C."/>
            <person name="Burger G."/>
            <person name="Gray M.W."/>
            <person name="Holland P.W.H."/>
            <person name="King N."/>
            <person name="Lang F.B.F."/>
            <person name="Roger A.J."/>
            <person name="Ruiz-Trillo I."/>
            <person name="Young S.K."/>
            <person name="Zeng Q."/>
            <person name="Gargeya S."/>
            <person name="Alvarado L."/>
            <person name="Berlin A."/>
            <person name="Chapman S.B."/>
            <person name="Chen Z."/>
            <person name="Freedman E."/>
            <person name="Gellesch M."/>
            <person name="Goldberg J."/>
            <person name="Griggs A."/>
            <person name="Gujja S."/>
            <person name="Heilman E."/>
            <person name="Heiman D."/>
            <person name="Howarth C."/>
            <person name="Mehta T."/>
            <person name="Neiman D."/>
            <person name="Pearson M."/>
            <person name="Roberts A."/>
            <person name="Saif S."/>
            <person name="Shea T."/>
            <person name="Shenoy N."/>
            <person name="Sisk P."/>
            <person name="Stolte C."/>
            <person name="Sykes S."/>
            <person name="White J."/>
            <person name="Yandava C."/>
            <person name="Haas B."/>
            <person name="Nusbaum C."/>
            <person name="Birren B."/>
        </authorList>
    </citation>
    <scope>NUCLEOTIDE SEQUENCE</scope>
    <source>
        <strain evidence="10">ATCC 30864</strain>
    </source>
</reference>
<feature type="domain" description="PH" evidence="7">
    <location>
        <begin position="1029"/>
        <end position="1133"/>
    </location>
</feature>
<dbReference type="InterPro" id="IPR036770">
    <property type="entry name" value="Ankyrin_rpt-contain_sf"/>
</dbReference>
<dbReference type="SMART" id="SM00233">
    <property type="entry name" value="PH"/>
    <property type="match status" value="2"/>
</dbReference>
<dbReference type="InterPro" id="IPR001164">
    <property type="entry name" value="ArfGAP_dom"/>
</dbReference>
<dbReference type="SUPFAM" id="SSF48403">
    <property type="entry name" value="Ankyrin repeat"/>
    <property type="match status" value="1"/>
</dbReference>
<evidence type="ECO:0000256" key="5">
    <source>
        <dbReference type="PROSITE-ProRule" id="PRU00288"/>
    </source>
</evidence>
<dbReference type="InterPro" id="IPR038508">
    <property type="entry name" value="ArfGAP_dom_sf"/>
</dbReference>
<dbReference type="GO" id="GO:0008270">
    <property type="term" value="F:zinc ion binding"/>
    <property type="evidence" value="ECO:0007669"/>
    <property type="project" value="UniProtKB-KW"/>
</dbReference>
<organism evidence="9 10">
    <name type="scientific">Capsaspora owczarzaki (strain ATCC 30864)</name>
    <dbReference type="NCBI Taxonomy" id="595528"/>
    <lineage>
        <taxon>Eukaryota</taxon>
        <taxon>Filasterea</taxon>
        <taxon>Capsaspora</taxon>
    </lineage>
</organism>
<accession>A0A0D2VH97</accession>